<evidence type="ECO:0000259" key="2">
    <source>
        <dbReference type="PROSITE" id="PS50885"/>
    </source>
</evidence>
<dbReference type="AlphaFoldDB" id="A0A2W1JL46"/>
<dbReference type="GO" id="GO:0016020">
    <property type="term" value="C:membrane"/>
    <property type="evidence" value="ECO:0007669"/>
    <property type="project" value="InterPro"/>
</dbReference>
<dbReference type="EMBL" id="PQWO01000015">
    <property type="protein sequence ID" value="PZD71642.1"/>
    <property type="molecule type" value="Genomic_DNA"/>
</dbReference>
<dbReference type="OrthoDB" id="510512at2"/>
<dbReference type="SUPFAM" id="SSF158472">
    <property type="entry name" value="HAMP domain-like"/>
    <property type="match status" value="1"/>
</dbReference>
<dbReference type="Pfam" id="PF00672">
    <property type="entry name" value="HAMP"/>
    <property type="match status" value="1"/>
</dbReference>
<dbReference type="InterPro" id="IPR003660">
    <property type="entry name" value="HAMP_dom"/>
</dbReference>
<proteinExistence type="predicted"/>
<dbReference type="GO" id="GO:0007165">
    <property type="term" value="P:signal transduction"/>
    <property type="evidence" value="ECO:0007669"/>
    <property type="project" value="InterPro"/>
</dbReference>
<feature type="transmembrane region" description="Helical" evidence="1">
    <location>
        <begin position="218"/>
        <end position="239"/>
    </location>
</feature>
<name>A0A2W1JL46_9CYAN</name>
<evidence type="ECO:0000313" key="3">
    <source>
        <dbReference type="EMBL" id="PZD71642.1"/>
    </source>
</evidence>
<reference evidence="3 4" key="1">
    <citation type="journal article" date="2018" name="Sci. Rep.">
        <title>A novel species of the marine cyanobacterium Acaryochloris with a unique pigment content and lifestyle.</title>
        <authorList>
            <person name="Partensky F."/>
            <person name="Six C."/>
            <person name="Ratin M."/>
            <person name="Garczarek L."/>
            <person name="Vaulot D."/>
            <person name="Probert I."/>
            <person name="Calteau A."/>
            <person name="Gourvil P."/>
            <person name="Marie D."/>
            <person name="Grebert T."/>
            <person name="Bouchier C."/>
            <person name="Le Panse S."/>
            <person name="Gachenot M."/>
            <person name="Rodriguez F."/>
            <person name="Garrido J.L."/>
        </authorList>
    </citation>
    <scope>NUCLEOTIDE SEQUENCE [LARGE SCALE GENOMIC DNA]</scope>
    <source>
        <strain evidence="3 4">RCC1774</strain>
    </source>
</reference>
<gene>
    <name evidence="3" type="ORF">C1752_05034</name>
</gene>
<evidence type="ECO:0000256" key="1">
    <source>
        <dbReference type="SAM" id="Phobius"/>
    </source>
</evidence>
<accession>A0A2W1JL46</accession>
<dbReference type="InterPro" id="IPR021796">
    <property type="entry name" value="Tll0287-like_dom"/>
</dbReference>
<keyword evidence="1" id="KW-0472">Membrane</keyword>
<dbReference type="Gene3D" id="6.10.340.10">
    <property type="match status" value="1"/>
</dbReference>
<evidence type="ECO:0000313" key="4">
    <source>
        <dbReference type="Proteomes" id="UP000248857"/>
    </source>
</evidence>
<feature type="domain" description="HAMP" evidence="2">
    <location>
        <begin position="241"/>
        <end position="293"/>
    </location>
</feature>
<sequence length="301" mass="33879">MLKNLKLGMKLNLILLITFLVIVTVNGFILSTVLQSNAEQEVTRKALVLIETMDSVRDYTRLQVNPELADRLEQEDQFLPQTVPGYSAREVFEYLRQRDAYTDFFYKEATLNPTNLRDKADKFETAIVEDFRKNPDLKTKSGFRSLQSGNLYYVARPIEIKKESCLRCHSTPEAAPKSQLATYGRENGFGWQLNEIVGAQTISVPAGRVLADARKLQVLVIGILTIGFLIAVIALNLFLKFAVVSPIKEMAVWSREVSTGNLNTDYEHQANDEIGVLASSVNRLKVSMEMAMNMLKKNPPA</sequence>
<keyword evidence="1" id="KW-0812">Transmembrane</keyword>
<keyword evidence="4" id="KW-1185">Reference proteome</keyword>
<keyword evidence="1" id="KW-1133">Transmembrane helix</keyword>
<dbReference type="PROSITE" id="PS50885">
    <property type="entry name" value="HAMP"/>
    <property type="match status" value="1"/>
</dbReference>
<dbReference type="SMART" id="SM00304">
    <property type="entry name" value="HAMP"/>
    <property type="match status" value="1"/>
</dbReference>
<dbReference type="Pfam" id="PF11845">
    <property type="entry name" value="Tll0287-like"/>
    <property type="match status" value="1"/>
</dbReference>
<organism evidence="3 4">
    <name type="scientific">Acaryochloris thomasi RCC1774</name>
    <dbReference type="NCBI Taxonomy" id="1764569"/>
    <lineage>
        <taxon>Bacteria</taxon>
        <taxon>Bacillati</taxon>
        <taxon>Cyanobacteriota</taxon>
        <taxon>Cyanophyceae</taxon>
        <taxon>Acaryochloridales</taxon>
        <taxon>Acaryochloridaceae</taxon>
        <taxon>Acaryochloris</taxon>
        <taxon>Acaryochloris thomasi</taxon>
    </lineage>
</organism>
<dbReference type="Proteomes" id="UP000248857">
    <property type="component" value="Unassembled WGS sequence"/>
</dbReference>
<dbReference type="CDD" id="cd06225">
    <property type="entry name" value="HAMP"/>
    <property type="match status" value="1"/>
</dbReference>
<comment type="caution">
    <text evidence="3">The sequence shown here is derived from an EMBL/GenBank/DDBJ whole genome shotgun (WGS) entry which is preliminary data.</text>
</comment>
<protein>
    <recommendedName>
        <fullName evidence="2">HAMP domain-containing protein</fullName>
    </recommendedName>
</protein>
<dbReference type="RefSeq" id="WP_110987842.1">
    <property type="nucleotide sequence ID" value="NZ_CAWNWM010000015.1"/>
</dbReference>